<dbReference type="OrthoDB" id="853192at2"/>
<sequence>MRIGRRSTPEAARLSMRFRAGGGPALARQRATVVSALVASAALSTVGCYQLGLIRHLPDPPLPMFDSDTVDASGEAYVVGRTPDGIAAAASAMATAALAVWGGPGVRRPKLLRVLTAIKATGDATGAVLLFVEQLQTHRKLCSWCTLASLAHLVTVPLTLPEALRD</sequence>
<evidence type="ECO:0000256" key="6">
    <source>
        <dbReference type="ARBA" id="ARBA00023002"/>
    </source>
</evidence>
<evidence type="ECO:0000259" key="11">
    <source>
        <dbReference type="Pfam" id="PF07884"/>
    </source>
</evidence>
<keyword evidence="3 10" id="KW-0812">Transmembrane</keyword>
<keyword evidence="4" id="KW-0874">Quinone</keyword>
<evidence type="ECO:0000256" key="5">
    <source>
        <dbReference type="ARBA" id="ARBA00022989"/>
    </source>
</evidence>
<evidence type="ECO:0000313" key="13">
    <source>
        <dbReference type="Proteomes" id="UP000198727"/>
    </source>
</evidence>
<organism evidence="12 13">
    <name type="scientific">Amycolatopsis arida</name>
    <dbReference type="NCBI Taxonomy" id="587909"/>
    <lineage>
        <taxon>Bacteria</taxon>
        <taxon>Bacillati</taxon>
        <taxon>Actinomycetota</taxon>
        <taxon>Actinomycetes</taxon>
        <taxon>Pseudonocardiales</taxon>
        <taxon>Pseudonocardiaceae</taxon>
        <taxon>Amycolatopsis</taxon>
    </lineage>
</organism>
<keyword evidence="6" id="KW-0560">Oxidoreductase</keyword>
<dbReference type="InterPro" id="IPR012932">
    <property type="entry name" value="VKOR"/>
</dbReference>
<keyword evidence="7 10" id="KW-0472">Membrane</keyword>
<dbReference type="GO" id="GO:0016491">
    <property type="term" value="F:oxidoreductase activity"/>
    <property type="evidence" value="ECO:0007669"/>
    <property type="project" value="UniProtKB-KW"/>
</dbReference>
<evidence type="ECO:0000256" key="1">
    <source>
        <dbReference type="ARBA" id="ARBA00004141"/>
    </source>
</evidence>
<dbReference type="Pfam" id="PF07884">
    <property type="entry name" value="VKOR"/>
    <property type="match status" value="1"/>
</dbReference>
<dbReference type="InterPro" id="IPR038354">
    <property type="entry name" value="VKOR_sf"/>
</dbReference>
<gene>
    <name evidence="12" type="ORF">SAMN05421810_10914</name>
</gene>
<protein>
    <submittedName>
        <fullName evidence="12">Vitamin K epoxide reductase family protein</fullName>
    </submittedName>
</protein>
<evidence type="ECO:0000256" key="10">
    <source>
        <dbReference type="SAM" id="Phobius"/>
    </source>
</evidence>
<feature type="domain" description="Vitamin K epoxide reductase" evidence="11">
    <location>
        <begin position="33"/>
        <end position="159"/>
    </location>
</feature>
<evidence type="ECO:0000256" key="2">
    <source>
        <dbReference type="ARBA" id="ARBA00006214"/>
    </source>
</evidence>
<keyword evidence="5 10" id="KW-1133">Transmembrane helix</keyword>
<evidence type="ECO:0000256" key="4">
    <source>
        <dbReference type="ARBA" id="ARBA00022719"/>
    </source>
</evidence>
<evidence type="ECO:0000256" key="8">
    <source>
        <dbReference type="ARBA" id="ARBA00023157"/>
    </source>
</evidence>
<dbReference type="EMBL" id="FOWW01000009">
    <property type="protein sequence ID" value="SFQ53839.1"/>
    <property type="molecule type" value="Genomic_DNA"/>
</dbReference>
<accession>A0A1I5ZBG1</accession>
<dbReference type="AlphaFoldDB" id="A0A1I5ZBG1"/>
<proteinExistence type="inferred from homology"/>
<dbReference type="Gene3D" id="1.20.1440.130">
    <property type="entry name" value="VKOR domain"/>
    <property type="match status" value="1"/>
</dbReference>
<evidence type="ECO:0000256" key="9">
    <source>
        <dbReference type="ARBA" id="ARBA00023284"/>
    </source>
</evidence>
<name>A0A1I5ZBG1_9PSEU</name>
<dbReference type="STRING" id="587909.SAMN05421810_10914"/>
<evidence type="ECO:0000256" key="3">
    <source>
        <dbReference type="ARBA" id="ARBA00022692"/>
    </source>
</evidence>
<feature type="transmembrane region" description="Helical" evidence="10">
    <location>
        <begin position="85"/>
        <end position="103"/>
    </location>
</feature>
<keyword evidence="8" id="KW-1015">Disulfide bond</keyword>
<keyword evidence="9" id="KW-0676">Redox-active center</keyword>
<comment type="similarity">
    <text evidence="2">Belongs to the VKOR family.</text>
</comment>
<keyword evidence="13" id="KW-1185">Reference proteome</keyword>
<dbReference type="RefSeq" id="WP_092533923.1">
    <property type="nucleotide sequence ID" value="NZ_FOWW01000009.1"/>
</dbReference>
<evidence type="ECO:0000256" key="7">
    <source>
        <dbReference type="ARBA" id="ARBA00023136"/>
    </source>
</evidence>
<comment type="subcellular location">
    <subcellularLocation>
        <location evidence="1">Membrane</location>
        <topology evidence="1">Multi-pass membrane protein</topology>
    </subcellularLocation>
</comment>
<dbReference type="GO" id="GO:0016020">
    <property type="term" value="C:membrane"/>
    <property type="evidence" value="ECO:0007669"/>
    <property type="project" value="UniProtKB-SubCell"/>
</dbReference>
<reference evidence="13" key="1">
    <citation type="submission" date="2016-10" db="EMBL/GenBank/DDBJ databases">
        <authorList>
            <person name="Varghese N."/>
            <person name="Submissions S."/>
        </authorList>
    </citation>
    <scope>NUCLEOTIDE SEQUENCE [LARGE SCALE GENOMIC DNA]</scope>
    <source>
        <strain evidence="13">CGMCC 4.5579</strain>
    </source>
</reference>
<dbReference type="Proteomes" id="UP000198727">
    <property type="component" value="Unassembled WGS sequence"/>
</dbReference>
<dbReference type="GO" id="GO:0048038">
    <property type="term" value="F:quinone binding"/>
    <property type="evidence" value="ECO:0007669"/>
    <property type="project" value="UniProtKB-KW"/>
</dbReference>
<evidence type="ECO:0000313" key="12">
    <source>
        <dbReference type="EMBL" id="SFQ53839.1"/>
    </source>
</evidence>